<keyword evidence="6 11" id="KW-0479">Metal-binding</keyword>
<comment type="cofactor">
    <cofactor evidence="12">
        <name>Mn(2+)</name>
        <dbReference type="ChEBI" id="CHEBI:29035"/>
    </cofactor>
    <cofactor evidence="12">
        <name>Fe(2+)</name>
        <dbReference type="ChEBI" id="CHEBI:29033"/>
    </cofactor>
    <text evidence="12">Binds 1 Mn(2+) or Fe(2+) ion per subunit.</text>
</comment>
<dbReference type="Gene3D" id="1.10.10.10">
    <property type="entry name" value="Winged helix-like DNA-binding domain superfamily/Winged helix DNA-binding domain"/>
    <property type="match status" value="1"/>
</dbReference>
<proteinExistence type="inferred from homology"/>
<keyword evidence="7 11" id="KW-0862">Zinc</keyword>
<evidence type="ECO:0000256" key="7">
    <source>
        <dbReference type="ARBA" id="ARBA00022833"/>
    </source>
</evidence>
<evidence type="ECO:0000256" key="11">
    <source>
        <dbReference type="PIRSR" id="PIRSR602481-1"/>
    </source>
</evidence>
<evidence type="ECO:0000256" key="6">
    <source>
        <dbReference type="ARBA" id="ARBA00022723"/>
    </source>
</evidence>
<keyword evidence="5" id="KW-0678">Repressor</keyword>
<gene>
    <name evidence="13" type="ORF">JOF28_001686</name>
</gene>
<sequence>MKPKRNTWQREAVRAALVGAHGFVSAQQLHQTLRDGGSTIGLATVYRALASLTEDGEADTIQAPEGENLFLSCGSKSHHHHLICRSCGAARELEATVVEEWARAVGAEHGFSDIEHVIDLFGICAACRTQQQA</sequence>
<evidence type="ECO:0000256" key="3">
    <source>
        <dbReference type="ARBA" id="ARBA00011738"/>
    </source>
</evidence>
<dbReference type="AlphaFoldDB" id="A0A940PW84"/>
<dbReference type="PANTHER" id="PTHR33202:SF2">
    <property type="entry name" value="FERRIC UPTAKE REGULATION PROTEIN"/>
    <property type="match status" value="1"/>
</dbReference>
<reference evidence="13" key="1">
    <citation type="submission" date="2021-02" db="EMBL/GenBank/DDBJ databases">
        <title>Sequencing the genomes of 1000 actinobacteria strains.</title>
        <authorList>
            <person name="Klenk H.-P."/>
        </authorList>
    </citation>
    <scope>NUCLEOTIDE SEQUENCE</scope>
    <source>
        <strain evidence="13">DSM 22850</strain>
    </source>
</reference>
<evidence type="ECO:0000256" key="2">
    <source>
        <dbReference type="ARBA" id="ARBA00007957"/>
    </source>
</evidence>
<dbReference type="Pfam" id="PF01475">
    <property type="entry name" value="FUR"/>
    <property type="match status" value="1"/>
</dbReference>
<dbReference type="GO" id="GO:0000976">
    <property type="term" value="F:transcription cis-regulatory region binding"/>
    <property type="evidence" value="ECO:0007669"/>
    <property type="project" value="TreeGrafter"/>
</dbReference>
<dbReference type="SUPFAM" id="SSF46785">
    <property type="entry name" value="Winged helix' DNA-binding domain"/>
    <property type="match status" value="1"/>
</dbReference>
<dbReference type="EMBL" id="JAFIDA010000001">
    <property type="protein sequence ID" value="MBP1326454.1"/>
    <property type="molecule type" value="Genomic_DNA"/>
</dbReference>
<organism evidence="13 14">
    <name type="scientific">Leucobacter exalbidus</name>
    <dbReference type="NCBI Taxonomy" id="662960"/>
    <lineage>
        <taxon>Bacteria</taxon>
        <taxon>Bacillati</taxon>
        <taxon>Actinomycetota</taxon>
        <taxon>Actinomycetes</taxon>
        <taxon>Micrococcales</taxon>
        <taxon>Microbacteriaceae</taxon>
        <taxon>Leucobacter</taxon>
    </lineage>
</organism>
<accession>A0A940PW84</accession>
<evidence type="ECO:0000256" key="9">
    <source>
        <dbReference type="ARBA" id="ARBA00023125"/>
    </source>
</evidence>
<evidence type="ECO:0000256" key="1">
    <source>
        <dbReference type="ARBA" id="ARBA00004496"/>
    </source>
</evidence>
<keyword evidence="12" id="KW-0408">Iron</keyword>
<dbReference type="GO" id="GO:0008270">
    <property type="term" value="F:zinc ion binding"/>
    <property type="evidence" value="ECO:0007669"/>
    <property type="project" value="TreeGrafter"/>
</dbReference>
<feature type="binding site" evidence="12">
    <location>
        <position position="116"/>
    </location>
    <ligand>
        <name>Fe cation</name>
        <dbReference type="ChEBI" id="CHEBI:24875"/>
    </ligand>
</feature>
<evidence type="ECO:0000256" key="4">
    <source>
        <dbReference type="ARBA" id="ARBA00022490"/>
    </source>
</evidence>
<comment type="cofactor">
    <cofactor evidence="11">
        <name>Zn(2+)</name>
        <dbReference type="ChEBI" id="CHEBI:29105"/>
    </cofactor>
    <text evidence="11">Binds 1 zinc ion per subunit.</text>
</comment>
<evidence type="ECO:0000256" key="10">
    <source>
        <dbReference type="ARBA" id="ARBA00023163"/>
    </source>
</evidence>
<dbReference type="InterPro" id="IPR002481">
    <property type="entry name" value="FUR"/>
</dbReference>
<dbReference type="GO" id="GO:0005829">
    <property type="term" value="C:cytosol"/>
    <property type="evidence" value="ECO:0007669"/>
    <property type="project" value="TreeGrafter"/>
</dbReference>
<keyword evidence="10" id="KW-0804">Transcription</keyword>
<comment type="subunit">
    <text evidence="3">Homodimer.</text>
</comment>
<evidence type="ECO:0000313" key="13">
    <source>
        <dbReference type="EMBL" id="MBP1326454.1"/>
    </source>
</evidence>
<feature type="binding site" evidence="11">
    <location>
        <position position="84"/>
    </location>
    <ligand>
        <name>Zn(2+)</name>
        <dbReference type="ChEBI" id="CHEBI:29105"/>
    </ligand>
</feature>
<dbReference type="InterPro" id="IPR036388">
    <property type="entry name" value="WH-like_DNA-bd_sf"/>
</dbReference>
<dbReference type="Proteomes" id="UP000675163">
    <property type="component" value="Unassembled WGS sequence"/>
</dbReference>
<feature type="binding site" evidence="12">
    <location>
        <position position="99"/>
    </location>
    <ligand>
        <name>Fe cation</name>
        <dbReference type="ChEBI" id="CHEBI:24875"/>
    </ligand>
</feature>
<keyword evidence="4" id="KW-0963">Cytoplasm</keyword>
<dbReference type="GO" id="GO:0045892">
    <property type="term" value="P:negative regulation of DNA-templated transcription"/>
    <property type="evidence" value="ECO:0007669"/>
    <property type="project" value="TreeGrafter"/>
</dbReference>
<evidence type="ECO:0000256" key="5">
    <source>
        <dbReference type="ARBA" id="ARBA00022491"/>
    </source>
</evidence>
<feature type="binding site" evidence="12">
    <location>
        <position position="78"/>
    </location>
    <ligand>
        <name>Fe cation</name>
        <dbReference type="ChEBI" id="CHEBI:24875"/>
    </ligand>
</feature>
<keyword evidence="8" id="KW-0805">Transcription regulation</keyword>
<dbReference type="CDD" id="cd07153">
    <property type="entry name" value="Fur_like"/>
    <property type="match status" value="1"/>
</dbReference>
<dbReference type="InterPro" id="IPR043135">
    <property type="entry name" value="Fur_C"/>
</dbReference>
<evidence type="ECO:0000256" key="8">
    <source>
        <dbReference type="ARBA" id="ARBA00023015"/>
    </source>
</evidence>
<comment type="similarity">
    <text evidence="2">Belongs to the Fur family.</text>
</comment>
<name>A0A940PW84_9MICO</name>
<dbReference type="InterPro" id="IPR036390">
    <property type="entry name" value="WH_DNA-bd_sf"/>
</dbReference>
<comment type="subcellular location">
    <subcellularLocation>
        <location evidence="1">Cytoplasm</location>
    </subcellularLocation>
</comment>
<dbReference type="Gene3D" id="3.30.1490.190">
    <property type="match status" value="1"/>
</dbReference>
<keyword evidence="14" id="KW-1185">Reference proteome</keyword>
<evidence type="ECO:0000256" key="12">
    <source>
        <dbReference type="PIRSR" id="PIRSR602481-2"/>
    </source>
</evidence>
<comment type="caution">
    <text evidence="13">The sequence shown here is derived from an EMBL/GenBank/DDBJ whole genome shotgun (WGS) entry which is preliminary data.</text>
</comment>
<feature type="binding site" evidence="11">
    <location>
        <position position="87"/>
    </location>
    <ligand>
        <name>Zn(2+)</name>
        <dbReference type="ChEBI" id="CHEBI:29105"/>
    </ligand>
</feature>
<evidence type="ECO:0000313" key="14">
    <source>
        <dbReference type="Proteomes" id="UP000675163"/>
    </source>
</evidence>
<protein>
    <submittedName>
        <fullName evidence="13">Fur family ferric uptake transcriptional regulator</fullName>
    </submittedName>
</protein>
<feature type="binding site" evidence="11">
    <location>
        <position position="124"/>
    </location>
    <ligand>
        <name>Zn(2+)</name>
        <dbReference type="ChEBI" id="CHEBI:29105"/>
    </ligand>
</feature>
<dbReference type="RefSeq" id="WP_209705351.1">
    <property type="nucleotide sequence ID" value="NZ_JAFIDA010000001.1"/>
</dbReference>
<dbReference type="GO" id="GO:0003700">
    <property type="term" value="F:DNA-binding transcription factor activity"/>
    <property type="evidence" value="ECO:0007669"/>
    <property type="project" value="InterPro"/>
</dbReference>
<keyword evidence="9" id="KW-0238">DNA-binding</keyword>
<dbReference type="GO" id="GO:1900376">
    <property type="term" value="P:regulation of secondary metabolite biosynthetic process"/>
    <property type="evidence" value="ECO:0007669"/>
    <property type="project" value="TreeGrafter"/>
</dbReference>
<feature type="binding site" evidence="11">
    <location>
        <position position="127"/>
    </location>
    <ligand>
        <name>Zn(2+)</name>
        <dbReference type="ChEBI" id="CHEBI:29105"/>
    </ligand>
</feature>
<dbReference type="PANTHER" id="PTHR33202">
    <property type="entry name" value="ZINC UPTAKE REGULATION PROTEIN"/>
    <property type="match status" value="1"/>
</dbReference>